<evidence type="ECO:0000313" key="8">
    <source>
        <dbReference type="Proteomes" id="UP001549184"/>
    </source>
</evidence>
<feature type="transmembrane region" description="Helical" evidence="5">
    <location>
        <begin position="193"/>
        <end position="224"/>
    </location>
</feature>
<dbReference type="PANTHER" id="PTHR37422">
    <property type="entry name" value="TEICHURONIC ACID BIOSYNTHESIS PROTEIN TUAE"/>
    <property type="match status" value="1"/>
</dbReference>
<evidence type="ECO:0000259" key="6">
    <source>
        <dbReference type="Pfam" id="PF04932"/>
    </source>
</evidence>
<feature type="transmembrane region" description="Helical" evidence="5">
    <location>
        <begin position="162"/>
        <end position="181"/>
    </location>
</feature>
<gene>
    <name evidence="7" type="ORF">ABIC75_003511</name>
</gene>
<evidence type="ECO:0000256" key="1">
    <source>
        <dbReference type="ARBA" id="ARBA00004141"/>
    </source>
</evidence>
<dbReference type="Proteomes" id="UP001549184">
    <property type="component" value="Unassembled WGS sequence"/>
</dbReference>
<keyword evidence="4 5" id="KW-0472">Membrane</keyword>
<comment type="subcellular location">
    <subcellularLocation>
        <location evidence="1">Membrane</location>
        <topology evidence="1">Multi-pass membrane protein</topology>
    </subcellularLocation>
</comment>
<feature type="transmembrane region" description="Helical" evidence="5">
    <location>
        <begin position="338"/>
        <end position="356"/>
    </location>
</feature>
<evidence type="ECO:0000313" key="7">
    <source>
        <dbReference type="EMBL" id="MET3653774.1"/>
    </source>
</evidence>
<evidence type="ECO:0000256" key="2">
    <source>
        <dbReference type="ARBA" id="ARBA00022692"/>
    </source>
</evidence>
<organism evidence="7 8">
    <name type="scientific">Dyella japonica</name>
    <dbReference type="NCBI Taxonomy" id="231455"/>
    <lineage>
        <taxon>Bacteria</taxon>
        <taxon>Pseudomonadati</taxon>
        <taxon>Pseudomonadota</taxon>
        <taxon>Gammaproteobacteria</taxon>
        <taxon>Lysobacterales</taxon>
        <taxon>Rhodanobacteraceae</taxon>
        <taxon>Dyella</taxon>
    </lineage>
</organism>
<dbReference type="InterPro" id="IPR051533">
    <property type="entry name" value="WaaL-like"/>
</dbReference>
<name>A0ABV2JY74_9GAMM</name>
<evidence type="ECO:0000256" key="4">
    <source>
        <dbReference type="ARBA" id="ARBA00023136"/>
    </source>
</evidence>
<accession>A0ABV2JY74</accession>
<keyword evidence="7" id="KW-0436">Ligase</keyword>
<protein>
    <submittedName>
        <fullName evidence="7">O-antigen ligase</fullName>
    </submittedName>
</protein>
<keyword evidence="2 5" id="KW-0812">Transmembrane</keyword>
<dbReference type="GO" id="GO:0016874">
    <property type="term" value="F:ligase activity"/>
    <property type="evidence" value="ECO:0007669"/>
    <property type="project" value="UniProtKB-KW"/>
</dbReference>
<feature type="transmembrane region" description="Helical" evidence="5">
    <location>
        <begin position="130"/>
        <end position="150"/>
    </location>
</feature>
<feature type="transmembrane region" description="Helical" evidence="5">
    <location>
        <begin position="42"/>
        <end position="61"/>
    </location>
</feature>
<dbReference type="EMBL" id="JBEPMU010000005">
    <property type="protein sequence ID" value="MET3653774.1"/>
    <property type="molecule type" value="Genomic_DNA"/>
</dbReference>
<dbReference type="Pfam" id="PF04932">
    <property type="entry name" value="Wzy_C"/>
    <property type="match status" value="1"/>
</dbReference>
<reference evidence="7 8" key="1">
    <citation type="submission" date="2024-06" db="EMBL/GenBank/DDBJ databases">
        <title>Sorghum-associated microbial communities from plants grown in Nebraska, USA.</title>
        <authorList>
            <person name="Schachtman D."/>
        </authorList>
    </citation>
    <scope>NUCLEOTIDE SEQUENCE [LARGE SCALE GENOMIC DNA]</scope>
    <source>
        <strain evidence="7 8">1073</strain>
    </source>
</reference>
<feature type="transmembrane region" description="Helical" evidence="5">
    <location>
        <begin position="368"/>
        <end position="385"/>
    </location>
</feature>
<dbReference type="RefSeq" id="WP_354015153.1">
    <property type="nucleotide sequence ID" value="NZ_JBEPMU010000005.1"/>
</dbReference>
<sequence length="395" mass="43642">MTTDIQPKSRAIGRTILGIGIVWMMLGMVIMPAGVSFNPGKAYQTSLILLLYLPALVLAFSRRARVWRELWPLPVFRVFLVLLLWALASLSWGHVPRPSNEVGRLISVFAFVMGWHAYTSGETPRIRDLLLAAGLGIGACAVYYCISFVITPVQDGRIVGEGTIATANYAAALMGVVALWLSQLDLADRRWSIARYMAMAVLLLFVGLTQTRSVWLALALTIMLMPLWQRARAHRWLAVTMAVLAAVMLLWPASMLTERGTSLRPELAAQSMHLIAQHPLLGLGQGAPISLLVNGAAYTHTHNLLTQVTVELGLPGLLLTVAMWLMIGWQGWRHRASLAGRLVLTLWVYASVVLQFDMPQMLDSPRPAWLLIWLPLGLVLGLMAHDRQKPANSTH</sequence>
<keyword evidence="3 5" id="KW-1133">Transmembrane helix</keyword>
<feature type="transmembrane region" description="Helical" evidence="5">
    <location>
        <begin position="12"/>
        <end position="30"/>
    </location>
</feature>
<evidence type="ECO:0000256" key="5">
    <source>
        <dbReference type="SAM" id="Phobius"/>
    </source>
</evidence>
<keyword evidence="8" id="KW-1185">Reference proteome</keyword>
<evidence type="ECO:0000256" key="3">
    <source>
        <dbReference type="ARBA" id="ARBA00022989"/>
    </source>
</evidence>
<feature type="domain" description="O-antigen ligase-related" evidence="6">
    <location>
        <begin position="198"/>
        <end position="320"/>
    </location>
</feature>
<feature type="transmembrane region" description="Helical" evidence="5">
    <location>
        <begin position="73"/>
        <end position="95"/>
    </location>
</feature>
<proteinExistence type="predicted"/>
<feature type="transmembrane region" description="Helical" evidence="5">
    <location>
        <begin position="236"/>
        <end position="257"/>
    </location>
</feature>
<dbReference type="InterPro" id="IPR007016">
    <property type="entry name" value="O-antigen_ligase-rel_domated"/>
</dbReference>
<feature type="transmembrane region" description="Helical" evidence="5">
    <location>
        <begin position="278"/>
        <end position="298"/>
    </location>
</feature>
<dbReference type="PANTHER" id="PTHR37422:SF13">
    <property type="entry name" value="LIPOPOLYSACCHARIDE BIOSYNTHESIS PROTEIN PA4999-RELATED"/>
    <property type="match status" value="1"/>
</dbReference>
<feature type="transmembrane region" description="Helical" evidence="5">
    <location>
        <begin position="304"/>
        <end position="326"/>
    </location>
</feature>
<comment type="caution">
    <text evidence="7">The sequence shown here is derived from an EMBL/GenBank/DDBJ whole genome shotgun (WGS) entry which is preliminary data.</text>
</comment>